<comment type="caution">
    <text evidence="1">The sequence shown here is derived from an EMBL/GenBank/DDBJ whole genome shotgun (WGS) entry which is preliminary data.</text>
</comment>
<gene>
    <name evidence="1" type="ORF">DY78_GL001601</name>
</gene>
<accession>A0A0R2NFT7</accession>
<reference evidence="1 2" key="1">
    <citation type="journal article" date="2015" name="Genome Announc.">
        <title>Expanding the biotechnology potential of lactobacilli through comparative genomics of 213 strains and associated genera.</title>
        <authorList>
            <person name="Sun Z."/>
            <person name="Harris H.M."/>
            <person name="McCann A."/>
            <person name="Guo C."/>
            <person name="Argimon S."/>
            <person name="Zhang W."/>
            <person name="Yang X."/>
            <person name="Jeffery I.B."/>
            <person name="Cooney J.C."/>
            <person name="Kagawa T.F."/>
            <person name="Liu W."/>
            <person name="Song Y."/>
            <person name="Salvetti E."/>
            <person name="Wrobel A."/>
            <person name="Rasinkangas P."/>
            <person name="Parkhill J."/>
            <person name="Rea M.C."/>
            <person name="O'Sullivan O."/>
            <person name="Ritari J."/>
            <person name="Douillard F.P."/>
            <person name="Paul Ross R."/>
            <person name="Yang R."/>
            <person name="Briner A.E."/>
            <person name="Felis G.E."/>
            <person name="de Vos W.M."/>
            <person name="Barrangou R."/>
            <person name="Klaenhammer T.R."/>
            <person name="Caufield P.W."/>
            <person name="Cui Y."/>
            <person name="Zhang H."/>
            <person name="O'Toole P.W."/>
        </authorList>
    </citation>
    <scope>NUCLEOTIDE SEQUENCE [LARGE SCALE GENOMIC DNA]</scope>
    <source>
        <strain evidence="1 2">DSM 21115</strain>
    </source>
</reference>
<dbReference type="EMBL" id="AYGX02000162">
    <property type="protein sequence ID" value="KRO24676.1"/>
    <property type="molecule type" value="Genomic_DNA"/>
</dbReference>
<dbReference type="Proteomes" id="UP000050920">
    <property type="component" value="Unassembled WGS sequence"/>
</dbReference>
<dbReference type="RefSeq" id="WP_033613575.1">
    <property type="nucleotide sequence ID" value="NZ_AYGX02000162.1"/>
</dbReference>
<evidence type="ECO:0000313" key="2">
    <source>
        <dbReference type="Proteomes" id="UP000050920"/>
    </source>
</evidence>
<sequence>MEAAVKVPLVRREFCRAYGTGIFEDWRGWPSFKVRFETAFWLGPVATAAGIIAGAQRQAKIRPKEKADRSRLFRIKNLII</sequence>
<protein>
    <submittedName>
        <fullName evidence="1">Uncharacterized protein</fullName>
    </submittedName>
</protein>
<name>A0A0R2NFT7_9LACO</name>
<proteinExistence type="predicted"/>
<organism evidence="1 2">
    <name type="scientific">Lactiplantibacillus fabifermentans DSM 21115</name>
    <dbReference type="NCBI Taxonomy" id="1413187"/>
    <lineage>
        <taxon>Bacteria</taxon>
        <taxon>Bacillati</taxon>
        <taxon>Bacillota</taxon>
        <taxon>Bacilli</taxon>
        <taxon>Lactobacillales</taxon>
        <taxon>Lactobacillaceae</taxon>
        <taxon>Lactiplantibacillus</taxon>
    </lineage>
</organism>
<keyword evidence="2" id="KW-1185">Reference proteome</keyword>
<dbReference type="AlphaFoldDB" id="A0A0R2NFT7"/>
<evidence type="ECO:0000313" key="1">
    <source>
        <dbReference type="EMBL" id="KRO24676.1"/>
    </source>
</evidence>